<dbReference type="Proteomes" id="UP000694861">
    <property type="component" value="Linkage group LG6"/>
</dbReference>
<evidence type="ECO:0000313" key="9">
    <source>
        <dbReference type="RefSeq" id="XP_008236215.1"/>
    </source>
</evidence>
<dbReference type="PANTHER" id="PTHR11945:SF534">
    <property type="entry name" value="MYOCYTE-SPECIFIC ENHANCER FACTOR 2"/>
    <property type="match status" value="1"/>
</dbReference>
<dbReference type="GeneID" id="103335005"/>
<evidence type="ECO:0000256" key="3">
    <source>
        <dbReference type="ARBA" id="ARBA00023125"/>
    </source>
</evidence>
<dbReference type="InterPro" id="IPR036879">
    <property type="entry name" value="TF_MADSbox_sf"/>
</dbReference>
<evidence type="ECO:0000256" key="5">
    <source>
        <dbReference type="ARBA" id="ARBA00023242"/>
    </source>
</evidence>
<feature type="compositionally biased region" description="Low complexity" evidence="6">
    <location>
        <begin position="186"/>
        <end position="196"/>
    </location>
</feature>
<feature type="region of interest" description="Disordered" evidence="6">
    <location>
        <begin position="169"/>
        <end position="196"/>
    </location>
</feature>
<sequence length="478" mass="51485">MPRICRGRQKLQMVKMENETNLQVTFSKRRAGLFKKASELSTLCGTELGLIVFSPGKKAFCFGHPSIEEVLDKYEGRTSRQPLNHDMQQIAEACSHATTNELNAELTQVMERIEGERKRGEELTQLLKASQAECGLEGPVEELDLDRMEILRASLMQLRSKVADQAKQKLAAAKTANPPHNPNVYAGSSSSSAAAQSANPAHNNFFVGSSSSSAAAQSANPSHNNFFVGSSSSSVAAQSANPAHNNFFVGSSSSSAAAGPSGLQGLANPEINNVGFNFNGNDFVMQAPDQPNNFGFNFNGAEPVLQAPDQPNTLGFNFNGAEPVMQSPPDQPNTLGFNFNGAEPVMQSPPDQPNYLGFNFNGAEPVMQAAPDQPNYLGFNFNGPYQHNLGFNFNGPDQPNNLGFNFNGAEPVMQAPLDQPNNLGFNFNGPDQPNNLGFNFNGAESVMQAPPDQPNNVEFNGDPMFLSDWNPNLGGDFL</sequence>
<feature type="domain" description="MADS-box" evidence="7">
    <location>
        <begin position="6"/>
        <end position="66"/>
    </location>
</feature>
<dbReference type="Gene3D" id="6.10.140.920">
    <property type="match status" value="1"/>
</dbReference>
<keyword evidence="4" id="KW-0804">Transcription</keyword>
<accession>A0ABM0P9B7</accession>
<evidence type="ECO:0000256" key="4">
    <source>
        <dbReference type="ARBA" id="ARBA00023163"/>
    </source>
</evidence>
<keyword evidence="8" id="KW-1185">Reference proteome</keyword>
<dbReference type="RefSeq" id="XP_008236215.1">
    <property type="nucleotide sequence ID" value="XM_008237993.1"/>
</dbReference>
<evidence type="ECO:0000256" key="2">
    <source>
        <dbReference type="ARBA" id="ARBA00023015"/>
    </source>
</evidence>
<dbReference type="InterPro" id="IPR033896">
    <property type="entry name" value="MEF2-like_N"/>
</dbReference>
<evidence type="ECO:0000256" key="1">
    <source>
        <dbReference type="ARBA" id="ARBA00004123"/>
    </source>
</evidence>
<protein>
    <submittedName>
        <fullName evidence="9">MADS-box transcription factor 29-like</fullName>
    </submittedName>
</protein>
<reference evidence="8" key="1">
    <citation type="journal article" date="2012" name="Nat. Commun.">
        <title>The genome of Prunus mume.</title>
        <authorList>
            <person name="Zhang Q."/>
            <person name="Chen W."/>
            <person name="Sun L."/>
            <person name="Zhao F."/>
            <person name="Huang B."/>
            <person name="Yang W."/>
            <person name="Tao Y."/>
            <person name="Wang J."/>
            <person name="Yuan Z."/>
            <person name="Fan G."/>
            <person name="Xing Z."/>
            <person name="Han C."/>
            <person name="Pan H."/>
            <person name="Zhong X."/>
            <person name="Shi W."/>
            <person name="Liang X."/>
            <person name="Du D."/>
            <person name="Sun F."/>
            <person name="Xu Z."/>
            <person name="Hao R."/>
            <person name="Lv T."/>
            <person name="Lv Y."/>
            <person name="Zheng Z."/>
            <person name="Sun M."/>
            <person name="Luo L."/>
            <person name="Cai M."/>
            <person name="Gao Y."/>
            <person name="Wang J."/>
            <person name="Yin Y."/>
            <person name="Xu X."/>
            <person name="Cheng T."/>
            <person name="Wang J."/>
        </authorList>
    </citation>
    <scope>NUCLEOTIDE SEQUENCE [LARGE SCALE GENOMIC DNA]</scope>
</reference>
<gene>
    <name evidence="9" type="primary">LOC103335005</name>
</gene>
<proteinExistence type="predicted"/>
<evidence type="ECO:0000259" key="7">
    <source>
        <dbReference type="PROSITE" id="PS50066"/>
    </source>
</evidence>
<dbReference type="SMART" id="SM00432">
    <property type="entry name" value="MADS"/>
    <property type="match status" value="1"/>
</dbReference>
<keyword evidence="3" id="KW-0238">DNA-binding</keyword>
<reference evidence="9" key="2">
    <citation type="submission" date="2025-08" db="UniProtKB">
        <authorList>
            <consortium name="RefSeq"/>
        </authorList>
    </citation>
    <scope>IDENTIFICATION</scope>
</reference>
<dbReference type="Pfam" id="PF00319">
    <property type="entry name" value="SRF-TF"/>
    <property type="match status" value="1"/>
</dbReference>
<dbReference type="SUPFAM" id="SSF55455">
    <property type="entry name" value="SRF-like"/>
    <property type="match status" value="1"/>
</dbReference>
<keyword evidence="5" id="KW-0539">Nucleus</keyword>
<dbReference type="InterPro" id="IPR002100">
    <property type="entry name" value="TF_MADSbox"/>
</dbReference>
<evidence type="ECO:0000313" key="8">
    <source>
        <dbReference type="Proteomes" id="UP000694861"/>
    </source>
</evidence>
<dbReference type="Gene3D" id="3.40.1810.10">
    <property type="entry name" value="Transcription factor, MADS-box"/>
    <property type="match status" value="1"/>
</dbReference>
<dbReference type="PRINTS" id="PR00404">
    <property type="entry name" value="MADSDOMAIN"/>
</dbReference>
<dbReference type="CDD" id="cd00265">
    <property type="entry name" value="MADS_MEF2_like"/>
    <property type="match status" value="1"/>
</dbReference>
<evidence type="ECO:0000256" key="6">
    <source>
        <dbReference type="SAM" id="MobiDB-lite"/>
    </source>
</evidence>
<keyword evidence="2" id="KW-0805">Transcription regulation</keyword>
<comment type="subcellular location">
    <subcellularLocation>
        <location evidence="1">Nucleus</location>
    </subcellularLocation>
</comment>
<dbReference type="PANTHER" id="PTHR11945">
    <property type="entry name" value="MADS BOX PROTEIN"/>
    <property type="match status" value="1"/>
</dbReference>
<name>A0ABM0P9B7_PRUMU</name>
<organism evidence="8 9">
    <name type="scientific">Prunus mume</name>
    <name type="common">Japanese apricot</name>
    <name type="synonym">Armeniaca mume</name>
    <dbReference type="NCBI Taxonomy" id="102107"/>
    <lineage>
        <taxon>Eukaryota</taxon>
        <taxon>Viridiplantae</taxon>
        <taxon>Streptophyta</taxon>
        <taxon>Embryophyta</taxon>
        <taxon>Tracheophyta</taxon>
        <taxon>Spermatophyta</taxon>
        <taxon>Magnoliopsida</taxon>
        <taxon>eudicotyledons</taxon>
        <taxon>Gunneridae</taxon>
        <taxon>Pentapetalae</taxon>
        <taxon>rosids</taxon>
        <taxon>fabids</taxon>
        <taxon>Rosales</taxon>
        <taxon>Rosaceae</taxon>
        <taxon>Amygdaloideae</taxon>
        <taxon>Amygdaleae</taxon>
        <taxon>Prunus</taxon>
    </lineage>
</organism>
<dbReference type="PROSITE" id="PS50066">
    <property type="entry name" value="MADS_BOX_2"/>
    <property type="match status" value="1"/>
</dbReference>